<keyword evidence="2" id="KW-1185">Reference proteome</keyword>
<organism evidence="1 2">
    <name type="scientific">Xanthomonas phage Xoo-sp2</name>
    <dbReference type="NCBI Taxonomy" id="1852622"/>
    <lineage>
        <taxon>Viruses</taxon>
        <taxon>Duplodnaviria</taxon>
        <taxon>Heunggongvirae</taxon>
        <taxon>Uroviricota</taxon>
        <taxon>Caudoviricetes</taxon>
        <taxon>Mesyanzhinovviridae</taxon>
        <taxon>Bradleyvirinae</taxon>
        <taxon>Xooduovirus</taxon>
        <taxon>Xooduovirus Xoosp2</taxon>
    </lineage>
</organism>
<reference evidence="1 2" key="1">
    <citation type="submission" date="2016-05" db="EMBL/GenBank/DDBJ databases">
        <title>A Novel Xanthomonas Oryzae pv. Oryzae Phage Xoo-sp2 as Possible Biocontrol Agent in Plant.</title>
        <authorList>
            <person name="Dong Z."/>
            <person name="Liu J."/>
            <person name="Peng D."/>
        </authorList>
    </citation>
    <scope>NUCLEOTIDE SEQUENCE [LARGE SCALE GENOMIC DNA]</scope>
</reference>
<name>A0A1X9IAT3_9CAUD</name>
<proteinExistence type="predicted"/>
<evidence type="ECO:0000313" key="1">
    <source>
        <dbReference type="EMBL" id="ANT45265.1"/>
    </source>
</evidence>
<sequence length="383" mass="43449">MVVWPFIPQREFTESLEWLTEVLRSKGAEQRISLRPQARQEHFFEYLVDDQQLARAKYLARFAGAEELAVPSWEFMSRVGTVALGATSVAVDTTEAPYRVGDMAIVWQEDDFFEVRQIEEMTGTSIAWPSLPLERAYGLAYVMPVRASQFLQEPEASRGTNPLKRLQARFITTQFYSLGDDFDAGYPTYRGYDVMDDRTVLLSDVSERYAREASTIDSGLGLIWREPEYNYPVQTGSVAWSLDNHSDLWRLRGWLDARRGRWRGFWLPSWNADFVLMANATSASTTLTVRNVGHHLYDGVRDVMVLMTNGDKHFLRVSSASAGFSGNEVLNLAAPLGFNLSMADAQLICLMTYMRLDTDRVEIKHRAARGADVAVNVMEVPEP</sequence>
<evidence type="ECO:0000313" key="2">
    <source>
        <dbReference type="Proteomes" id="UP000223047"/>
    </source>
</evidence>
<protein>
    <submittedName>
        <fullName evidence="1">Tail protein</fullName>
    </submittedName>
</protein>
<dbReference type="Proteomes" id="UP000223047">
    <property type="component" value="Segment"/>
</dbReference>
<dbReference type="EMBL" id="KX241618">
    <property type="protein sequence ID" value="ANT45265.1"/>
    <property type="molecule type" value="Genomic_DNA"/>
</dbReference>
<accession>A0A1X9IAT3</accession>
<gene>
    <name evidence="1" type="ORF">Xoosp2_43</name>
</gene>